<feature type="compositionally biased region" description="Low complexity" evidence="1">
    <location>
        <begin position="126"/>
        <end position="137"/>
    </location>
</feature>
<protein>
    <submittedName>
        <fullName evidence="2">Uncharacterized protein</fullName>
    </submittedName>
</protein>
<evidence type="ECO:0000313" key="2">
    <source>
        <dbReference type="Ensembl" id="ENSMPUP00000019621.1"/>
    </source>
</evidence>
<dbReference type="HOGENOM" id="CLU_799153_0_0_1"/>
<sequence>MPAGLRPRTEPGARWRGSRFSTRAGCSDPAPDPAPRAAWHSGMRPAEAGRVRLAEGTAQRPKGGPKWLPEHGAQWAGGGGTGPPTVPVAPSLCCGSPYPPIPPLPHSAGILRPRAKPPGQAGQDLPPSSSQPGWPSGVLQFLGSNMVGGELPRDRVARRHSHPLGRHPLCTGRPWPGGEVAPLSLWLWPPAPTPHHMEAGRPPLVKEAAAKVRGGLHTRPSSSSTRRETEAQALMAGTPRAHGHRCQVGRERSLDSTLPSLPPPGSPPRNVPPPHIPFLSFLPGAETGSDLAEEPRRKLQGCWGLGAGAGLPPLPRAGNTCRPRCDGLRPGGHWSCQACPRPGWGSC</sequence>
<organism evidence="2">
    <name type="scientific">Mustela putorius furo</name>
    <name type="common">European domestic ferret</name>
    <name type="synonym">Mustela furo</name>
    <dbReference type="NCBI Taxonomy" id="9669"/>
    <lineage>
        <taxon>Eukaryota</taxon>
        <taxon>Metazoa</taxon>
        <taxon>Chordata</taxon>
        <taxon>Craniata</taxon>
        <taxon>Vertebrata</taxon>
        <taxon>Euteleostomi</taxon>
        <taxon>Mammalia</taxon>
        <taxon>Eutheria</taxon>
        <taxon>Laurasiatheria</taxon>
        <taxon>Carnivora</taxon>
        <taxon>Caniformia</taxon>
        <taxon>Musteloidea</taxon>
        <taxon>Mustelidae</taxon>
        <taxon>Mustelinae</taxon>
        <taxon>Mustela</taxon>
    </lineage>
</organism>
<feature type="region of interest" description="Disordered" evidence="1">
    <location>
        <begin position="104"/>
        <end position="138"/>
    </location>
</feature>
<feature type="region of interest" description="Disordered" evidence="1">
    <location>
        <begin position="1"/>
        <end position="83"/>
    </location>
</feature>
<reference evidence="2" key="1">
    <citation type="submission" date="2024-06" db="UniProtKB">
        <authorList>
            <consortium name="Ensembl"/>
        </authorList>
    </citation>
    <scope>IDENTIFICATION</scope>
</reference>
<dbReference type="AlphaFoldDB" id="M3Z7Q8"/>
<evidence type="ECO:0000256" key="1">
    <source>
        <dbReference type="SAM" id="MobiDB-lite"/>
    </source>
</evidence>
<accession>M3Z7Q8</accession>
<proteinExistence type="predicted"/>
<feature type="region of interest" description="Disordered" evidence="1">
    <location>
        <begin position="215"/>
        <end position="275"/>
    </location>
</feature>
<dbReference type="EMBL" id="AEYP01101292">
    <property type="status" value="NOT_ANNOTATED_CDS"/>
    <property type="molecule type" value="Genomic_DNA"/>
</dbReference>
<feature type="compositionally biased region" description="Pro residues" evidence="1">
    <location>
        <begin position="260"/>
        <end position="275"/>
    </location>
</feature>
<name>M3Z7Q8_MUSPF</name>
<dbReference type="InParanoid" id="M3Z7Q8"/>
<dbReference type="Ensembl" id="ENSMPUT00000019901.1">
    <property type="protein sequence ID" value="ENSMPUP00000019621.1"/>
    <property type="gene ID" value="ENSMPUG00000019749.1"/>
</dbReference>